<dbReference type="AlphaFoldDB" id="A0AB36R5F0"/>
<keyword evidence="1" id="KW-0812">Transmembrane</keyword>
<comment type="caution">
    <text evidence="2">The sequence shown here is derived from an EMBL/GenBank/DDBJ whole genome shotgun (WGS) entry which is preliminary data.</text>
</comment>
<keyword evidence="1" id="KW-0472">Membrane</keyword>
<evidence type="ECO:0000313" key="3">
    <source>
        <dbReference type="Proteomes" id="UP000216215"/>
    </source>
</evidence>
<protein>
    <recommendedName>
        <fullName evidence="4">DUF2207 domain-containing protein</fullName>
    </recommendedName>
</protein>
<name>A0AB36R5F0_9HYPH</name>
<reference evidence="3" key="1">
    <citation type="submission" date="2017-08" db="EMBL/GenBank/DDBJ databases">
        <title>Mesorhizobium wenxinae sp. nov., a novel rhizobial species isolated from root nodules of chickpea (Cicer arietinum L.).</title>
        <authorList>
            <person name="Zhang J."/>
        </authorList>
    </citation>
    <scope>NUCLEOTIDE SEQUENCE [LARGE SCALE GENOMIC DNA]</scope>
    <source>
        <strain evidence="3">USDA 3392</strain>
    </source>
</reference>
<gene>
    <name evidence="2" type="ORF">CIT25_22170</name>
</gene>
<sequence length="56" mass="5795">MNLSAPTQLIFIISLVIAILGLLAAFGVLAFIPIPAVWIALIAYIVLAGGCLMRGA</sequence>
<organism evidence="2 3">
    <name type="scientific">Mesorhizobium mediterraneum</name>
    <dbReference type="NCBI Taxonomy" id="43617"/>
    <lineage>
        <taxon>Bacteria</taxon>
        <taxon>Pseudomonadati</taxon>
        <taxon>Pseudomonadota</taxon>
        <taxon>Alphaproteobacteria</taxon>
        <taxon>Hyphomicrobiales</taxon>
        <taxon>Phyllobacteriaceae</taxon>
        <taxon>Mesorhizobium</taxon>
    </lineage>
</organism>
<accession>A0AB36R5F0</accession>
<proteinExistence type="predicted"/>
<dbReference type="Proteomes" id="UP000216215">
    <property type="component" value="Unassembled WGS sequence"/>
</dbReference>
<feature type="transmembrane region" description="Helical" evidence="1">
    <location>
        <begin position="36"/>
        <end position="53"/>
    </location>
</feature>
<dbReference type="RefSeq" id="WP_095486751.1">
    <property type="nucleotide sequence ID" value="NZ_CP088151.1"/>
</dbReference>
<evidence type="ECO:0000313" key="2">
    <source>
        <dbReference type="EMBL" id="PAQ00086.1"/>
    </source>
</evidence>
<evidence type="ECO:0000256" key="1">
    <source>
        <dbReference type="SAM" id="Phobius"/>
    </source>
</evidence>
<keyword evidence="3" id="KW-1185">Reference proteome</keyword>
<keyword evidence="1" id="KW-1133">Transmembrane helix</keyword>
<feature type="transmembrane region" description="Helical" evidence="1">
    <location>
        <begin position="9"/>
        <end position="30"/>
    </location>
</feature>
<evidence type="ECO:0008006" key="4">
    <source>
        <dbReference type="Google" id="ProtNLM"/>
    </source>
</evidence>
<dbReference type="EMBL" id="NPKI01000027">
    <property type="protein sequence ID" value="PAQ00086.1"/>
    <property type="molecule type" value="Genomic_DNA"/>
</dbReference>